<dbReference type="Pfam" id="PF10708">
    <property type="entry name" value="DUF2510"/>
    <property type="match status" value="1"/>
</dbReference>
<sequence>MTTTSQAAGWHPDPDGVYQYRYHDGVGWTLHVADNGVTSQAPLAGVPQPPPPPPPGSAPIAGTGAVPAEDAQALRRFAEEYGRACSNMLTSIEAALRVANDATATRNMAEKRPQHEISIRNFADMASRLEEEFAPLYRAFDNARALAKEAGARLVAGCRNSDPEVVLLASLDPQTYSETGAAVEYLRAPFGPTPRAFVAAVKAGNAAISSAPDFGEPAFRGHVYR</sequence>
<evidence type="ECO:0000256" key="1">
    <source>
        <dbReference type="SAM" id="MobiDB-lite"/>
    </source>
</evidence>
<feature type="region of interest" description="Disordered" evidence="1">
    <location>
        <begin position="39"/>
        <end position="64"/>
    </location>
</feature>
<reference evidence="3" key="1">
    <citation type="submission" date="2021-01" db="EMBL/GenBank/DDBJ databases">
        <title>Whole genome shotgun sequence of Virgisporangium aliadipatigenens NBRC 105644.</title>
        <authorList>
            <person name="Komaki H."/>
            <person name="Tamura T."/>
        </authorList>
    </citation>
    <scope>NUCLEOTIDE SEQUENCE</scope>
    <source>
        <strain evidence="3">NBRC 105644</strain>
    </source>
</reference>
<organism evidence="3 4">
    <name type="scientific">Virgisporangium aliadipatigenens</name>
    <dbReference type="NCBI Taxonomy" id="741659"/>
    <lineage>
        <taxon>Bacteria</taxon>
        <taxon>Bacillati</taxon>
        <taxon>Actinomycetota</taxon>
        <taxon>Actinomycetes</taxon>
        <taxon>Micromonosporales</taxon>
        <taxon>Micromonosporaceae</taxon>
        <taxon>Virgisporangium</taxon>
    </lineage>
</organism>
<comment type="caution">
    <text evidence="3">The sequence shown here is derived from an EMBL/GenBank/DDBJ whole genome shotgun (WGS) entry which is preliminary data.</text>
</comment>
<dbReference type="RefSeq" id="WP_203897590.1">
    <property type="nucleotide sequence ID" value="NZ_BOPF01000003.1"/>
</dbReference>
<dbReference type="AlphaFoldDB" id="A0A8J3YHA5"/>
<gene>
    <name evidence="3" type="ORF">Val02_08860</name>
</gene>
<dbReference type="Proteomes" id="UP000619260">
    <property type="component" value="Unassembled WGS sequence"/>
</dbReference>
<dbReference type="InterPro" id="IPR018929">
    <property type="entry name" value="DUF2510"/>
</dbReference>
<feature type="compositionally biased region" description="Pro residues" evidence="1">
    <location>
        <begin position="47"/>
        <end position="57"/>
    </location>
</feature>
<keyword evidence="4" id="KW-1185">Reference proteome</keyword>
<accession>A0A8J3YHA5</accession>
<evidence type="ECO:0000313" key="4">
    <source>
        <dbReference type="Proteomes" id="UP000619260"/>
    </source>
</evidence>
<proteinExistence type="predicted"/>
<feature type="domain" description="DUF2510" evidence="2">
    <location>
        <begin position="8"/>
        <end position="41"/>
    </location>
</feature>
<evidence type="ECO:0000259" key="2">
    <source>
        <dbReference type="Pfam" id="PF10708"/>
    </source>
</evidence>
<dbReference type="EMBL" id="BOPF01000003">
    <property type="protein sequence ID" value="GIJ44000.1"/>
    <property type="molecule type" value="Genomic_DNA"/>
</dbReference>
<evidence type="ECO:0000313" key="3">
    <source>
        <dbReference type="EMBL" id="GIJ44000.1"/>
    </source>
</evidence>
<protein>
    <recommendedName>
        <fullName evidence="2">DUF2510 domain-containing protein</fullName>
    </recommendedName>
</protein>
<name>A0A8J3YHA5_9ACTN</name>